<dbReference type="Pfam" id="PF03834">
    <property type="entry name" value="Rad10"/>
    <property type="match status" value="1"/>
</dbReference>
<dbReference type="STRING" id="905079.L1JHD5"/>
<dbReference type="PaxDb" id="55529-EKX47737"/>
<dbReference type="eggNOG" id="KOG2841">
    <property type="taxonomic scope" value="Eukaryota"/>
</dbReference>
<dbReference type="HOGENOM" id="CLU_041616_3_1_1"/>
<dbReference type="Pfam" id="PF14520">
    <property type="entry name" value="HHH_5"/>
    <property type="match status" value="1"/>
</dbReference>
<keyword evidence="5" id="KW-0234">DNA repair</keyword>
<dbReference type="RefSeq" id="XP_005834717.1">
    <property type="nucleotide sequence ID" value="XM_005834660.1"/>
</dbReference>
<sequence>MSLTSDDGQQNPGLFQHRPAGTNFERAFAHIQVPTSRAGLPPSQPSVGVNAKVKTHNPRAVLVSRRQAGNPLLKFIRNVPWEHADILADYQMGSQTCALFLSVRFHLLKPKYIYSRMEQLQTGFKLRVLICHIDTEDSQKTLTDIHKAAILNNWTLILSWSPEESARYLETYQTYEHKQADSIQERVEGDYMSRLTDVLTNVRSVNRTDVANLSTSLGSLANIMTASRERLALCPGVGEKKIQRLFEAFREPFRQVEQDRLVMVVADIAYRSKSRRLEDHSFLLEVNSFIGPKTLD</sequence>
<dbReference type="GO" id="GO:0003684">
    <property type="term" value="F:damaged DNA binding"/>
    <property type="evidence" value="ECO:0007669"/>
    <property type="project" value="InterPro"/>
</dbReference>
<dbReference type="GO" id="GO:0003697">
    <property type="term" value="F:single-stranded DNA binding"/>
    <property type="evidence" value="ECO:0007669"/>
    <property type="project" value="TreeGrafter"/>
</dbReference>
<dbReference type="Gene3D" id="1.10.150.20">
    <property type="entry name" value="5' to 3' exonuclease, C-terminal subdomain"/>
    <property type="match status" value="1"/>
</dbReference>
<evidence type="ECO:0000256" key="3">
    <source>
        <dbReference type="ARBA" id="ARBA00022763"/>
    </source>
</evidence>
<evidence type="ECO:0000256" key="1">
    <source>
        <dbReference type="ARBA" id="ARBA00004123"/>
    </source>
</evidence>
<feature type="domain" description="ERCC1-like central" evidence="8">
    <location>
        <begin position="61"/>
        <end position="173"/>
    </location>
</feature>
<dbReference type="InterPro" id="IPR047260">
    <property type="entry name" value="ERCC1-like_central_dom"/>
</dbReference>
<evidence type="ECO:0000256" key="7">
    <source>
        <dbReference type="ARBA" id="ARBA00071993"/>
    </source>
</evidence>
<dbReference type="GO" id="GO:0000110">
    <property type="term" value="C:nucleotide-excision repair factor 1 complex"/>
    <property type="evidence" value="ECO:0007669"/>
    <property type="project" value="TreeGrafter"/>
</dbReference>
<comment type="similarity">
    <text evidence="2">Belongs to the ERCC1/RAD10/SWI10 family.</text>
</comment>
<dbReference type="GO" id="GO:0006289">
    <property type="term" value="P:nucleotide-excision repair"/>
    <property type="evidence" value="ECO:0007669"/>
    <property type="project" value="UniProtKB-ARBA"/>
</dbReference>
<proteinExistence type="inferred from homology"/>
<keyword evidence="4" id="KW-0238">DNA-binding</keyword>
<keyword evidence="11" id="KW-1185">Reference proteome</keyword>
<reference evidence="11" key="2">
    <citation type="submission" date="2012-11" db="EMBL/GenBank/DDBJ databases">
        <authorList>
            <person name="Kuo A."/>
            <person name="Curtis B.A."/>
            <person name="Tanifuji G."/>
            <person name="Burki F."/>
            <person name="Gruber A."/>
            <person name="Irimia M."/>
            <person name="Maruyama S."/>
            <person name="Arias M.C."/>
            <person name="Ball S.G."/>
            <person name="Gile G.H."/>
            <person name="Hirakawa Y."/>
            <person name="Hopkins J.F."/>
            <person name="Rensing S.A."/>
            <person name="Schmutz J."/>
            <person name="Symeonidi A."/>
            <person name="Elias M."/>
            <person name="Eveleigh R.J."/>
            <person name="Herman E.K."/>
            <person name="Klute M.J."/>
            <person name="Nakayama T."/>
            <person name="Obornik M."/>
            <person name="Reyes-Prieto A."/>
            <person name="Armbrust E.V."/>
            <person name="Aves S.J."/>
            <person name="Beiko R.G."/>
            <person name="Coutinho P."/>
            <person name="Dacks J.B."/>
            <person name="Durnford D.G."/>
            <person name="Fast N.M."/>
            <person name="Green B.R."/>
            <person name="Grisdale C."/>
            <person name="Hempe F."/>
            <person name="Henrissat B."/>
            <person name="Hoppner M.P."/>
            <person name="Ishida K.-I."/>
            <person name="Kim E."/>
            <person name="Koreny L."/>
            <person name="Kroth P.G."/>
            <person name="Liu Y."/>
            <person name="Malik S.-B."/>
            <person name="Maier U.G."/>
            <person name="McRose D."/>
            <person name="Mock T."/>
            <person name="Neilson J.A."/>
            <person name="Onodera N.T."/>
            <person name="Poole A.M."/>
            <person name="Pritham E.J."/>
            <person name="Richards T.A."/>
            <person name="Rocap G."/>
            <person name="Roy S.W."/>
            <person name="Sarai C."/>
            <person name="Schaack S."/>
            <person name="Shirato S."/>
            <person name="Slamovits C.H."/>
            <person name="Spencer D.F."/>
            <person name="Suzuki S."/>
            <person name="Worden A.Z."/>
            <person name="Zauner S."/>
            <person name="Barry K."/>
            <person name="Bell C."/>
            <person name="Bharti A.K."/>
            <person name="Crow J.A."/>
            <person name="Grimwood J."/>
            <person name="Kramer R."/>
            <person name="Lindquist E."/>
            <person name="Lucas S."/>
            <person name="Salamov A."/>
            <person name="McFadden G.I."/>
            <person name="Lane C.E."/>
            <person name="Keeling P.J."/>
            <person name="Gray M.W."/>
            <person name="Grigoriev I.V."/>
            <person name="Archibald J.M."/>
        </authorList>
    </citation>
    <scope>NUCLEOTIDE SEQUENCE</scope>
    <source>
        <strain evidence="11">CCMP2712</strain>
    </source>
</reference>
<evidence type="ECO:0000313" key="9">
    <source>
        <dbReference type="EMBL" id="EKX47737.1"/>
    </source>
</evidence>
<dbReference type="EMBL" id="JH992988">
    <property type="protein sequence ID" value="EKX47737.1"/>
    <property type="molecule type" value="Genomic_DNA"/>
</dbReference>
<accession>L1JHD5</accession>
<dbReference type="CDD" id="cd22325">
    <property type="entry name" value="ERCC1_C-like"/>
    <property type="match status" value="1"/>
</dbReference>
<dbReference type="OrthoDB" id="10262814at2759"/>
<comment type="subcellular location">
    <subcellularLocation>
        <location evidence="1">Nucleus</location>
    </subcellularLocation>
</comment>
<dbReference type="FunFam" id="1.10.150.20:FF:000017">
    <property type="entry name" value="DNA excision repair protein ERCC-1"/>
    <property type="match status" value="1"/>
</dbReference>
<dbReference type="AlphaFoldDB" id="L1JHD5"/>
<evidence type="ECO:0000256" key="2">
    <source>
        <dbReference type="ARBA" id="ARBA00008283"/>
    </source>
</evidence>
<reference evidence="10" key="3">
    <citation type="submission" date="2016-03" db="UniProtKB">
        <authorList>
            <consortium name="EnsemblProtists"/>
        </authorList>
    </citation>
    <scope>IDENTIFICATION</scope>
</reference>
<dbReference type="InterPro" id="IPR010994">
    <property type="entry name" value="RuvA_2-like"/>
</dbReference>
<dbReference type="NCBIfam" id="TIGR00597">
    <property type="entry name" value="rad10"/>
    <property type="match status" value="1"/>
</dbReference>
<dbReference type="GO" id="GO:0070522">
    <property type="term" value="C:ERCC4-ERCC1 complex"/>
    <property type="evidence" value="ECO:0007669"/>
    <property type="project" value="TreeGrafter"/>
</dbReference>
<evidence type="ECO:0000256" key="4">
    <source>
        <dbReference type="ARBA" id="ARBA00023125"/>
    </source>
</evidence>
<evidence type="ECO:0000313" key="11">
    <source>
        <dbReference type="Proteomes" id="UP000011087"/>
    </source>
</evidence>
<keyword evidence="6" id="KW-0539">Nucleus</keyword>
<dbReference type="GeneID" id="17304449"/>
<evidence type="ECO:0000256" key="5">
    <source>
        <dbReference type="ARBA" id="ARBA00023204"/>
    </source>
</evidence>
<dbReference type="OMA" id="PHCVLVH"/>
<evidence type="ECO:0000259" key="8">
    <source>
        <dbReference type="Pfam" id="PF03834"/>
    </source>
</evidence>
<dbReference type="GO" id="GO:0006312">
    <property type="term" value="P:mitotic recombination"/>
    <property type="evidence" value="ECO:0007669"/>
    <property type="project" value="TreeGrafter"/>
</dbReference>
<dbReference type="SUPFAM" id="SSF47781">
    <property type="entry name" value="RuvA domain 2-like"/>
    <property type="match status" value="1"/>
</dbReference>
<dbReference type="GO" id="GO:0070914">
    <property type="term" value="P:UV-damage excision repair"/>
    <property type="evidence" value="ECO:0007669"/>
    <property type="project" value="TreeGrafter"/>
</dbReference>
<dbReference type="InterPro" id="IPR011335">
    <property type="entry name" value="Restrct_endonuc-II-like"/>
</dbReference>
<organism evidence="9">
    <name type="scientific">Guillardia theta (strain CCMP2712)</name>
    <name type="common">Cryptophyte</name>
    <dbReference type="NCBI Taxonomy" id="905079"/>
    <lineage>
        <taxon>Eukaryota</taxon>
        <taxon>Cryptophyceae</taxon>
        <taxon>Pyrenomonadales</taxon>
        <taxon>Geminigeraceae</taxon>
        <taxon>Guillardia</taxon>
    </lineage>
</organism>
<evidence type="ECO:0000256" key="6">
    <source>
        <dbReference type="ARBA" id="ARBA00023242"/>
    </source>
</evidence>
<keyword evidence="3" id="KW-0227">DNA damage</keyword>
<protein>
    <recommendedName>
        <fullName evidence="7">DNA excision repair protein ERCC-1</fullName>
    </recommendedName>
</protein>
<dbReference type="FunFam" id="3.40.50.10130:FF:000001">
    <property type="entry name" value="DNA excision repair protein ERCC-1"/>
    <property type="match status" value="1"/>
</dbReference>
<dbReference type="SUPFAM" id="SSF52980">
    <property type="entry name" value="Restriction endonuclease-like"/>
    <property type="match status" value="1"/>
</dbReference>
<name>L1JHD5_GUITC</name>
<dbReference type="Gene3D" id="3.40.50.10130">
    <property type="match status" value="1"/>
</dbReference>
<dbReference type="PANTHER" id="PTHR12749:SF0">
    <property type="entry name" value="DNA EXCISION REPAIR PROTEIN ERCC-1"/>
    <property type="match status" value="1"/>
</dbReference>
<reference evidence="9 11" key="1">
    <citation type="journal article" date="2012" name="Nature">
        <title>Algal genomes reveal evolutionary mosaicism and the fate of nucleomorphs.</title>
        <authorList>
            <consortium name="DOE Joint Genome Institute"/>
            <person name="Curtis B.A."/>
            <person name="Tanifuji G."/>
            <person name="Burki F."/>
            <person name="Gruber A."/>
            <person name="Irimia M."/>
            <person name="Maruyama S."/>
            <person name="Arias M.C."/>
            <person name="Ball S.G."/>
            <person name="Gile G.H."/>
            <person name="Hirakawa Y."/>
            <person name="Hopkins J.F."/>
            <person name="Kuo A."/>
            <person name="Rensing S.A."/>
            <person name="Schmutz J."/>
            <person name="Symeonidi A."/>
            <person name="Elias M."/>
            <person name="Eveleigh R.J."/>
            <person name="Herman E.K."/>
            <person name="Klute M.J."/>
            <person name="Nakayama T."/>
            <person name="Obornik M."/>
            <person name="Reyes-Prieto A."/>
            <person name="Armbrust E.V."/>
            <person name="Aves S.J."/>
            <person name="Beiko R.G."/>
            <person name="Coutinho P."/>
            <person name="Dacks J.B."/>
            <person name="Durnford D.G."/>
            <person name="Fast N.M."/>
            <person name="Green B.R."/>
            <person name="Grisdale C.J."/>
            <person name="Hempel F."/>
            <person name="Henrissat B."/>
            <person name="Hoppner M.P."/>
            <person name="Ishida K."/>
            <person name="Kim E."/>
            <person name="Koreny L."/>
            <person name="Kroth P.G."/>
            <person name="Liu Y."/>
            <person name="Malik S.B."/>
            <person name="Maier U.G."/>
            <person name="McRose D."/>
            <person name="Mock T."/>
            <person name="Neilson J.A."/>
            <person name="Onodera N.T."/>
            <person name="Poole A.M."/>
            <person name="Pritham E.J."/>
            <person name="Richards T.A."/>
            <person name="Rocap G."/>
            <person name="Roy S.W."/>
            <person name="Sarai C."/>
            <person name="Schaack S."/>
            <person name="Shirato S."/>
            <person name="Slamovits C.H."/>
            <person name="Spencer D.F."/>
            <person name="Suzuki S."/>
            <person name="Worden A.Z."/>
            <person name="Zauner S."/>
            <person name="Barry K."/>
            <person name="Bell C."/>
            <person name="Bharti A.K."/>
            <person name="Crow J.A."/>
            <person name="Grimwood J."/>
            <person name="Kramer R."/>
            <person name="Lindquist E."/>
            <person name="Lucas S."/>
            <person name="Salamov A."/>
            <person name="McFadden G.I."/>
            <person name="Lane C.E."/>
            <person name="Keeling P.J."/>
            <person name="Gray M.W."/>
            <person name="Grigoriev I.V."/>
            <person name="Archibald J.M."/>
        </authorList>
    </citation>
    <scope>NUCLEOTIDE SEQUENCE</scope>
    <source>
        <strain evidence="9 11">CCMP2712</strain>
    </source>
</reference>
<evidence type="ECO:0000313" key="10">
    <source>
        <dbReference type="EnsemblProtists" id="EKX47737"/>
    </source>
</evidence>
<dbReference type="Proteomes" id="UP000011087">
    <property type="component" value="Unassembled WGS sequence"/>
</dbReference>
<dbReference type="EnsemblProtists" id="EKX47737">
    <property type="protein sequence ID" value="EKX47737"/>
    <property type="gene ID" value="GUITHDRAFT_69282"/>
</dbReference>
<dbReference type="GO" id="GO:0006302">
    <property type="term" value="P:double-strand break repair"/>
    <property type="evidence" value="ECO:0007669"/>
    <property type="project" value="UniProtKB-ARBA"/>
</dbReference>
<gene>
    <name evidence="9" type="primary">ERCC1</name>
    <name evidence="9" type="ORF">GUITHDRAFT_69282</name>
</gene>
<dbReference type="InterPro" id="IPR004579">
    <property type="entry name" value="ERCC1/RAD10/SWI10"/>
</dbReference>
<dbReference type="KEGG" id="gtt:GUITHDRAFT_69282"/>
<dbReference type="PANTHER" id="PTHR12749">
    <property type="entry name" value="EXCISION REPAIR CROSS-COMPLEMENTING 1 ERCC1"/>
    <property type="match status" value="1"/>
</dbReference>